<name>A0A5B7HRB6_PORTR</name>
<comment type="caution">
    <text evidence="1">The sequence shown here is derived from an EMBL/GenBank/DDBJ whole genome shotgun (WGS) entry which is preliminary data.</text>
</comment>
<proteinExistence type="predicted"/>
<evidence type="ECO:0000313" key="1">
    <source>
        <dbReference type="EMBL" id="MPC73872.1"/>
    </source>
</evidence>
<evidence type="ECO:0000313" key="2">
    <source>
        <dbReference type="Proteomes" id="UP000324222"/>
    </source>
</evidence>
<dbReference type="Proteomes" id="UP000324222">
    <property type="component" value="Unassembled WGS sequence"/>
</dbReference>
<gene>
    <name evidence="1" type="ORF">E2C01_068213</name>
</gene>
<sequence>MVCISHFVPRRQSVTRAWGRRGEGCALHHARTGTLREWARGQHNGTHRQEQRKQ</sequence>
<reference evidence="1 2" key="1">
    <citation type="submission" date="2019-05" db="EMBL/GenBank/DDBJ databases">
        <title>Another draft genome of Portunus trituberculatus and its Hox gene families provides insights of decapod evolution.</title>
        <authorList>
            <person name="Jeong J.-H."/>
            <person name="Song I."/>
            <person name="Kim S."/>
            <person name="Choi T."/>
            <person name="Kim D."/>
            <person name="Ryu S."/>
            <person name="Kim W."/>
        </authorList>
    </citation>
    <scope>NUCLEOTIDE SEQUENCE [LARGE SCALE GENOMIC DNA]</scope>
    <source>
        <tissue evidence="1">Muscle</tissue>
    </source>
</reference>
<protein>
    <submittedName>
        <fullName evidence="1">Uncharacterized protein</fullName>
    </submittedName>
</protein>
<keyword evidence="2" id="KW-1185">Reference proteome</keyword>
<dbReference type="EMBL" id="VSRR010037707">
    <property type="protein sequence ID" value="MPC73872.1"/>
    <property type="molecule type" value="Genomic_DNA"/>
</dbReference>
<dbReference type="AlphaFoldDB" id="A0A5B7HRB6"/>
<accession>A0A5B7HRB6</accession>
<organism evidence="1 2">
    <name type="scientific">Portunus trituberculatus</name>
    <name type="common">Swimming crab</name>
    <name type="synonym">Neptunus trituberculatus</name>
    <dbReference type="NCBI Taxonomy" id="210409"/>
    <lineage>
        <taxon>Eukaryota</taxon>
        <taxon>Metazoa</taxon>
        <taxon>Ecdysozoa</taxon>
        <taxon>Arthropoda</taxon>
        <taxon>Crustacea</taxon>
        <taxon>Multicrustacea</taxon>
        <taxon>Malacostraca</taxon>
        <taxon>Eumalacostraca</taxon>
        <taxon>Eucarida</taxon>
        <taxon>Decapoda</taxon>
        <taxon>Pleocyemata</taxon>
        <taxon>Brachyura</taxon>
        <taxon>Eubrachyura</taxon>
        <taxon>Portunoidea</taxon>
        <taxon>Portunidae</taxon>
        <taxon>Portuninae</taxon>
        <taxon>Portunus</taxon>
    </lineage>
</organism>